<comment type="caution">
    <text evidence="1">The sequence shown here is derived from an EMBL/GenBank/DDBJ whole genome shotgun (WGS) entry which is preliminary data.</text>
</comment>
<proteinExistence type="predicted"/>
<reference evidence="1" key="1">
    <citation type="journal article" date="2021" name="mSystems">
        <title>Bacteria and Archaea Synergistically Convert Glycine Betaine to Biogenic Methane in the Formosa Cold Seep of the South China Sea.</title>
        <authorList>
            <person name="Li L."/>
            <person name="Zhang W."/>
            <person name="Zhang S."/>
            <person name="Song L."/>
            <person name="Sun Q."/>
            <person name="Zhang H."/>
            <person name="Xiang H."/>
            <person name="Dong X."/>
        </authorList>
    </citation>
    <scope>NUCLEOTIDE SEQUENCE</scope>
    <source>
        <strain evidence="1">ZWT</strain>
    </source>
</reference>
<name>A0A9J6NZ68_9CLOT</name>
<evidence type="ECO:0000313" key="2">
    <source>
        <dbReference type="Proteomes" id="UP001056429"/>
    </source>
</evidence>
<protein>
    <submittedName>
        <fullName evidence="1">Polymer-forming cytoskeletal protein</fullName>
    </submittedName>
</protein>
<dbReference type="AlphaFoldDB" id="A0A9J6NZ68"/>
<dbReference type="RefSeq" id="WP_250858747.1">
    <property type="nucleotide sequence ID" value="NZ_JAGSOJ010000002.1"/>
</dbReference>
<evidence type="ECO:0000313" key="1">
    <source>
        <dbReference type="EMBL" id="MCM1989722.1"/>
    </source>
</evidence>
<sequence>MSELRDVKISGSGTIAGGEYNIVKISGSGKIDGDVRCKIIGISGSASIDGYIYTDELKISGSCKIIGDTKCEIGKVSGSATIEGNMSGKEIRISGGTKIAGSMNFNTIQISGSLTAGGDVEGENVIINGACKVDGLINGENIDIKLDGKSWSKELGGEKITISRGETYSLLKIFSKALRRGSFVCESIEGNEIDIEYTESSVVRGKNINIGAGCKIAKVEYYDTLDIHEDAEVGEKIKL</sequence>
<keyword evidence="2" id="KW-1185">Reference proteome</keyword>
<gene>
    <name evidence="1" type="ORF">KDK92_08220</name>
</gene>
<accession>A0A9J6NZ68</accession>
<organism evidence="1 2">
    <name type="scientific">Oceanirhabdus seepicola</name>
    <dbReference type="NCBI Taxonomy" id="2828781"/>
    <lineage>
        <taxon>Bacteria</taxon>
        <taxon>Bacillati</taxon>
        <taxon>Bacillota</taxon>
        <taxon>Clostridia</taxon>
        <taxon>Eubacteriales</taxon>
        <taxon>Clostridiaceae</taxon>
        <taxon>Oceanirhabdus</taxon>
    </lineage>
</organism>
<reference evidence="1" key="2">
    <citation type="submission" date="2021-04" db="EMBL/GenBank/DDBJ databases">
        <authorList>
            <person name="Dong X."/>
        </authorList>
    </citation>
    <scope>NUCLEOTIDE SEQUENCE</scope>
    <source>
        <strain evidence="1">ZWT</strain>
    </source>
</reference>
<dbReference type="EMBL" id="JAGSOJ010000002">
    <property type="protein sequence ID" value="MCM1989722.1"/>
    <property type="molecule type" value="Genomic_DNA"/>
</dbReference>
<dbReference type="Proteomes" id="UP001056429">
    <property type="component" value="Unassembled WGS sequence"/>
</dbReference>